<keyword evidence="3" id="KW-1185">Reference proteome</keyword>
<protein>
    <submittedName>
        <fullName evidence="2">23172_t:CDS:1</fullName>
    </submittedName>
</protein>
<name>A0A9N9NEL8_9GLOM</name>
<comment type="caution">
    <text evidence="2">The sequence shown here is derived from an EMBL/GenBank/DDBJ whole genome shotgun (WGS) entry which is preliminary data.</text>
</comment>
<dbReference type="Proteomes" id="UP000789405">
    <property type="component" value="Unassembled WGS sequence"/>
</dbReference>
<evidence type="ECO:0000256" key="1">
    <source>
        <dbReference type="SAM" id="MobiDB-lite"/>
    </source>
</evidence>
<accession>A0A9N9NEL8</accession>
<feature type="region of interest" description="Disordered" evidence="1">
    <location>
        <begin position="35"/>
        <end position="67"/>
    </location>
</feature>
<gene>
    <name evidence="2" type="ORF">DERYTH_LOCUS14840</name>
</gene>
<organism evidence="2 3">
    <name type="scientific">Dentiscutata erythropus</name>
    <dbReference type="NCBI Taxonomy" id="1348616"/>
    <lineage>
        <taxon>Eukaryota</taxon>
        <taxon>Fungi</taxon>
        <taxon>Fungi incertae sedis</taxon>
        <taxon>Mucoromycota</taxon>
        <taxon>Glomeromycotina</taxon>
        <taxon>Glomeromycetes</taxon>
        <taxon>Diversisporales</taxon>
        <taxon>Gigasporaceae</taxon>
        <taxon>Dentiscutata</taxon>
    </lineage>
</organism>
<sequence length="134" mass="15167">MPKTKSTTKKVSETKIKHISFYFCNFEYLTNTLLKAPSDPDNNKASGDHDKEEAPGDHNNSKGHHSKVSLINAFDNLEVFSDKSSNVLAELDGNISKKNGQKKENKSVRENLKNKDFFENFLTGNTFNNCTFNF</sequence>
<dbReference type="AlphaFoldDB" id="A0A9N9NEL8"/>
<proteinExistence type="predicted"/>
<feature type="compositionally biased region" description="Basic and acidic residues" evidence="1">
    <location>
        <begin position="46"/>
        <end position="60"/>
    </location>
</feature>
<evidence type="ECO:0000313" key="2">
    <source>
        <dbReference type="EMBL" id="CAG8727543.1"/>
    </source>
</evidence>
<reference evidence="2" key="1">
    <citation type="submission" date="2021-06" db="EMBL/GenBank/DDBJ databases">
        <authorList>
            <person name="Kallberg Y."/>
            <person name="Tangrot J."/>
            <person name="Rosling A."/>
        </authorList>
    </citation>
    <scope>NUCLEOTIDE SEQUENCE</scope>
    <source>
        <strain evidence="2">MA453B</strain>
    </source>
</reference>
<dbReference type="EMBL" id="CAJVPY010011501">
    <property type="protein sequence ID" value="CAG8727543.1"/>
    <property type="molecule type" value="Genomic_DNA"/>
</dbReference>
<evidence type="ECO:0000313" key="3">
    <source>
        <dbReference type="Proteomes" id="UP000789405"/>
    </source>
</evidence>